<reference evidence="5 6" key="1">
    <citation type="submission" date="2019-02" db="EMBL/GenBank/DDBJ databases">
        <title>Deep-cultivation of Planctomycetes and their phenomic and genomic characterization uncovers novel biology.</title>
        <authorList>
            <person name="Wiegand S."/>
            <person name="Jogler M."/>
            <person name="Boedeker C."/>
            <person name="Pinto D."/>
            <person name="Vollmers J."/>
            <person name="Rivas-Marin E."/>
            <person name="Kohn T."/>
            <person name="Peeters S.H."/>
            <person name="Heuer A."/>
            <person name="Rast P."/>
            <person name="Oberbeckmann S."/>
            <person name="Bunk B."/>
            <person name="Jeske O."/>
            <person name="Meyerdierks A."/>
            <person name="Storesund J.E."/>
            <person name="Kallscheuer N."/>
            <person name="Luecker S."/>
            <person name="Lage O.M."/>
            <person name="Pohl T."/>
            <person name="Merkel B.J."/>
            <person name="Hornburger P."/>
            <person name="Mueller R.-W."/>
            <person name="Bruemmer F."/>
            <person name="Labrenz M."/>
            <person name="Spormann A.M."/>
            <person name="Op Den Camp H."/>
            <person name="Overmann J."/>
            <person name="Amann R."/>
            <person name="Jetten M.S.M."/>
            <person name="Mascher T."/>
            <person name="Medema M.H."/>
            <person name="Devos D.P."/>
            <person name="Kaster A.-K."/>
            <person name="Ovreas L."/>
            <person name="Rohde M."/>
            <person name="Galperin M.Y."/>
            <person name="Jogler C."/>
        </authorList>
    </citation>
    <scope>NUCLEOTIDE SEQUENCE [LARGE SCALE GENOMIC DNA]</scope>
    <source>
        <strain evidence="5 6">Pan54</strain>
    </source>
</reference>
<dbReference type="InterPro" id="IPR001940">
    <property type="entry name" value="Peptidase_S1C"/>
</dbReference>
<evidence type="ECO:0000313" key="5">
    <source>
        <dbReference type="EMBL" id="TWT60886.1"/>
    </source>
</evidence>
<organism evidence="5 6">
    <name type="scientific">Rubinisphaera italica</name>
    <dbReference type="NCBI Taxonomy" id="2527969"/>
    <lineage>
        <taxon>Bacteria</taxon>
        <taxon>Pseudomonadati</taxon>
        <taxon>Planctomycetota</taxon>
        <taxon>Planctomycetia</taxon>
        <taxon>Planctomycetales</taxon>
        <taxon>Planctomycetaceae</taxon>
        <taxon>Rubinisphaera</taxon>
    </lineage>
</organism>
<keyword evidence="3" id="KW-0378">Hydrolase</keyword>
<dbReference type="InterPro" id="IPR043504">
    <property type="entry name" value="Peptidase_S1_PA_chymotrypsin"/>
</dbReference>
<name>A0A5C5XCU6_9PLAN</name>
<dbReference type="RefSeq" id="WP_165441654.1">
    <property type="nucleotide sequence ID" value="NZ_SJPG01000001.1"/>
</dbReference>
<evidence type="ECO:0000256" key="4">
    <source>
        <dbReference type="SAM" id="MobiDB-lite"/>
    </source>
</evidence>
<evidence type="ECO:0000313" key="6">
    <source>
        <dbReference type="Proteomes" id="UP000316095"/>
    </source>
</evidence>
<dbReference type="InterPro" id="IPR051201">
    <property type="entry name" value="Chloro_Bact_Ser_Proteases"/>
</dbReference>
<evidence type="ECO:0000256" key="3">
    <source>
        <dbReference type="ARBA" id="ARBA00022801"/>
    </source>
</evidence>
<dbReference type="Gene3D" id="2.40.10.10">
    <property type="entry name" value="Trypsin-like serine proteases"/>
    <property type="match status" value="2"/>
</dbReference>
<dbReference type="InterPro" id="IPR033116">
    <property type="entry name" value="TRYPSIN_SER"/>
</dbReference>
<dbReference type="GO" id="GO:0006508">
    <property type="term" value="P:proteolysis"/>
    <property type="evidence" value="ECO:0007669"/>
    <property type="project" value="UniProtKB-KW"/>
</dbReference>
<dbReference type="Proteomes" id="UP000316095">
    <property type="component" value="Unassembled WGS sequence"/>
</dbReference>
<dbReference type="SUPFAM" id="SSF50494">
    <property type="entry name" value="Trypsin-like serine proteases"/>
    <property type="match status" value="1"/>
</dbReference>
<dbReference type="EMBL" id="SJPG01000001">
    <property type="protein sequence ID" value="TWT60886.1"/>
    <property type="molecule type" value="Genomic_DNA"/>
</dbReference>
<dbReference type="AlphaFoldDB" id="A0A5C5XCU6"/>
<keyword evidence="2 5" id="KW-0645">Protease</keyword>
<sequence length="475" mass="52623">MLLTGILCSASHAQKKEIFLPVQSDQAVGALIPSTGPLDLDAKPENADLLNQVRLPSRGPGMKIFPKLAPSIVVVRTDGGYGTGFIVEQDGWILTNEHVIANGSIDLNSGSRFAFIHFGDLNDGVMTLEKKSYPALVYASSTSKDLALLKLFELPEKRELKPIQIAESNAMPGSDCITIGHPSRGLFWSVRSGEVVGTGRYPHDLIDTVMPQFSMSVDAQKSYKQSLNASESRKALISTCGINPGDSGGPLVNKEGELIAVNFAIPLIDSESQVNYDKFSYHVHLDEVKDFIKSKPEKSEVYRPDYWPPATFSTLTDRDEDDIYESWVFSIKEEEANSGVLFDLDNDTPSSFADDFVAGTANRDEFDFEVAVVIKPVARWHYDRDNDGEIDLIMTDIDDNGVSDLTVAKKNGVWKKLENKEMSVLDTDLFQDENIQRRYRKIVLKLEEKAETPPDKKPRRPSKGNSSIGGQLKVD</sequence>
<accession>A0A5C5XCU6</accession>
<feature type="compositionally biased region" description="Basic and acidic residues" evidence="4">
    <location>
        <begin position="446"/>
        <end position="456"/>
    </location>
</feature>
<dbReference type="PROSITE" id="PS00135">
    <property type="entry name" value="TRYPSIN_SER"/>
    <property type="match status" value="1"/>
</dbReference>
<keyword evidence="6" id="KW-1185">Reference proteome</keyword>
<comment type="caution">
    <text evidence="5">The sequence shown here is derived from an EMBL/GenBank/DDBJ whole genome shotgun (WGS) entry which is preliminary data.</text>
</comment>
<evidence type="ECO:0000256" key="1">
    <source>
        <dbReference type="ARBA" id="ARBA00010541"/>
    </source>
</evidence>
<proteinExistence type="inferred from homology"/>
<dbReference type="PANTHER" id="PTHR43343">
    <property type="entry name" value="PEPTIDASE S12"/>
    <property type="match status" value="1"/>
</dbReference>
<evidence type="ECO:0000256" key="2">
    <source>
        <dbReference type="ARBA" id="ARBA00022670"/>
    </source>
</evidence>
<comment type="similarity">
    <text evidence="1">Belongs to the peptidase S1C family.</text>
</comment>
<dbReference type="PRINTS" id="PR00834">
    <property type="entry name" value="PROTEASES2C"/>
</dbReference>
<dbReference type="GO" id="GO:0004252">
    <property type="term" value="F:serine-type endopeptidase activity"/>
    <property type="evidence" value="ECO:0007669"/>
    <property type="project" value="InterPro"/>
</dbReference>
<gene>
    <name evidence="5" type="primary">htrA</name>
    <name evidence="5" type="ORF">Pan54_16170</name>
</gene>
<dbReference type="InterPro" id="IPR009003">
    <property type="entry name" value="Peptidase_S1_PA"/>
</dbReference>
<protein>
    <submittedName>
        <fullName evidence="5">Putative serine protease HtrA</fullName>
    </submittedName>
</protein>
<dbReference type="Pfam" id="PF13365">
    <property type="entry name" value="Trypsin_2"/>
    <property type="match status" value="1"/>
</dbReference>
<dbReference type="PANTHER" id="PTHR43343:SF3">
    <property type="entry name" value="PROTEASE DO-LIKE 8, CHLOROPLASTIC"/>
    <property type="match status" value="1"/>
</dbReference>
<feature type="region of interest" description="Disordered" evidence="4">
    <location>
        <begin position="446"/>
        <end position="475"/>
    </location>
</feature>